<reference evidence="7 8" key="1">
    <citation type="journal article" date="2012" name="Nat. Biotechnol.">
        <title>Draft genome sequence of pigeonpea (Cajanus cajan), an orphan legume crop of resource-poor farmers.</title>
        <authorList>
            <person name="Varshney R.K."/>
            <person name="Chen W."/>
            <person name="Li Y."/>
            <person name="Bharti A.K."/>
            <person name="Saxena R.K."/>
            <person name="Schlueter J.A."/>
            <person name="Donoghue M.T."/>
            <person name="Azam S."/>
            <person name="Fan G."/>
            <person name="Whaley A.M."/>
            <person name="Farmer A.D."/>
            <person name="Sheridan J."/>
            <person name="Iwata A."/>
            <person name="Tuteja R."/>
            <person name="Penmetsa R.V."/>
            <person name="Wu W."/>
            <person name="Upadhyaya H.D."/>
            <person name="Yang S.P."/>
            <person name="Shah T."/>
            <person name="Saxena K.B."/>
            <person name="Michael T."/>
            <person name="McCombie W.R."/>
            <person name="Yang B."/>
            <person name="Zhang G."/>
            <person name="Yang H."/>
            <person name="Wang J."/>
            <person name="Spillane C."/>
            <person name="Cook D.R."/>
            <person name="May G.D."/>
            <person name="Xu X."/>
            <person name="Jackson S.A."/>
        </authorList>
    </citation>
    <scope>NUCLEOTIDE SEQUENCE [LARGE SCALE GENOMIC DNA]</scope>
    <source>
        <strain evidence="8">cv. Asha</strain>
    </source>
</reference>
<dbReference type="InterPro" id="IPR015300">
    <property type="entry name" value="DNA-bd_pseudobarrel_sf"/>
</dbReference>
<dbReference type="AlphaFoldDB" id="A0A151U255"/>
<gene>
    <name evidence="7" type="ORF">KK1_006034</name>
</gene>
<feature type="region of interest" description="Disordered" evidence="6">
    <location>
        <begin position="1"/>
        <end position="24"/>
    </location>
</feature>
<dbReference type="OMA" id="LAKWNIG"/>
<keyword evidence="8" id="KW-1185">Reference proteome</keyword>
<evidence type="ECO:0000313" key="7">
    <source>
        <dbReference type="EMBL" id="KYP73409.1"/>
    </source>
</evidence>
<evidence type="ECO:0000256" key="1">
    <source>
        <dbReference type="ARBA" id="ARBA00004123"/>
    </source>
</evidence>
<evidence type="ECO:0000256" key="4">
    <source>
        <dbReference type="ARBA" id="ARBA00023163"/>
    </source>
</evidence>
<keyword evidence="3" id="KW-0238">DNA-binding</keyword>
<dbReference type="SUPFAM" id="SSF101936">
    <property type="entry name" value="DNA-binding pseudobarrel domain"/>
    <property type="match status" value="1"/>
</dbReference>
<dbReference type="Gramene" id="C.cajan_05885.t">
    <property type="protein sequence ID" value="C.cajan_05885.t.cds1"/>
    <property type="gene ID" value="C.cajan_05885"/>
</dbReference>
<accession>A0A151U255</accession>
<dbReference type="PANTHER" id="PTHR31541:SF25">
    <property type="entry name" value="GAMMA-GLIADIN B"/>
    <property type="match status" value="1"/>
</dbReference>
<dbReference type="Proteomes" id="UP000075243">
    <property type="component" value="Chromosome 2"/>
</dbReference>
<keyword evidence="4" id="KW-0804">Transcription</keyword>
<keyword evidence="2" id="KW-0805">Transcription regulation</keyword>
<proteinExistence type="predicted"/>
<evidence type="ECO:0000256" key="2">
    <source>
        <dbReference type="ARBA" id="ARBA00023015"/>
    </source>
</evidence>
<evidence type="ECO:0000256" key="3">
    <source>
        <dbReference type="ARBA" id="ARBA00023125"/>
    </source>
</evidence>
<dbReference type="GO" id="GO:0003677">
    <property type="term" value="F:DNA binding"/>
    <property type="evidence" value="ECO:0007669"/>
    <property type="project" value="UniProtKB-KW"/>
</dbReference>
<dbReference type="Gene3D" id="2.40.330.10">
    <property type="entry name" value="DNA-binding pseudobarrel domain"/>
    <property type="match status" value="1"/>
</dbReference>
<dbReference type="PANTHER" id="PTHR31541">
    <property type="entry name" value="B3 DOMAIN PLANT PROTEIN-RELATED"/>
    <property type="match status" value="1"/>
</dbReference>
<evidence type="ECO:0000313" key="8">
    <source>
        <dbReference type="Proteomes" id="UP000075243"/>
    </source>
</evidence>
<organism evidence="7 8">
    <name type="scientific">Cajanus cajan</name>
    <name type="common">Pigeon pea</name>
    <name type="synonym">Cajanus indicus</name>
    <dbReference type="NCBI Taxonomy" id="3821"/>
    <lineage>
        <taxon>Eukaryota</taxon>
        <taxon>Viridiplantae</taxon>
        <taxon>Streptophyta</taxon>
        <taxon>Embryophyta</taxon>
        <taxon>Tracheophyta</taxon>
        <taxon>Spermatophyta</taxon>
        <taxon>Magnoliopsida</taxon>
        <taxon>eudicotyledons</taxon>
        <taxon>Gunneridae</taxon>
        <taxon>Pentapetalae</taxon>
        <taxon>rosids</taxon>
        <taxon>fabids</taxon>
        <taxon>Fabales</taxon>
        <taxon>Fabaceae</taxon>
        <taxon>Papilionoideae</taxon>
        <taxon>50 kb inversion clade</taxon>
        <taxon>NPAAA clade</taxon>
        <taxon>indigoferoid/millettioid clade</taxon>
        <taxon>Phaseoleae</taxon>
        <taxon>Cajanus</taxon>
    </lineage>
</organism>
<dbReference type="Pfam" id="PF03754">
    <property type="entry name" value="At2g31720-like"/>
    <property type="match status" value="1"/>
</dbReference>
<name>A0A151U255_CAJCA</name>
<keyword evidence="5" id="KW-0539">Nucleus</keyword>
<dbReference type="GO" id="GO:0005634">
    <property type="term" value="C:nucleus"/>
    <property type="evidence" value="ECO:0007669"/>
    <property type="project" value="UniProtKB-SubCell"/>
</dbReference>
<dbReference type="InterPro" id="IPR005508">
    <property type="entry name" value="At2g31720-like"/>
</dbReference>
<dbReference type="EMBL" id="CM003604">
    <property type="protein sequence ID" value="KYP73409.1"/>
    <property type="molecule type" value="Genomic_DNA"/>
</dbReference>
<evidence type="ECO:0000256" key="5">
    <source>
        <dbReference type="ARBA" id="ARBA00023242"/>
    </source>
</evidence>
<sequence length="160" mass="19133">MFSRYEEDCLRNKKREKSESQPRELPRMFKEKIKELNGCEEKFVMQKELFKSDISLNNARFSIPPKKLVDKFLTETEESFLDVREEENKTVPSIPVLVLDPSLREYNLLFKKWDMMRSSVYNLATGWNQILHHNNFKVDDTMQLWSFRVSSQLCFALVKL</sequence>
<comment type="subcellular location">
    <subcellularLocation>
        <location evidence="1">Nucleus</location>
    </subcellularLocation>
</comment>
<protein>
    <submittedName>
        <fullName evidence="7">B3 domain-containing protein At3g25182 family</fullName>
    </submittedName>
</protein>
<evidence type="ECO:0000256" key="6">
    <source>
        <dbReference type="SAM" id="MobiDB-lite"/>
    </source>
</evidence>